<protein>
    <recommendedName>
        <fullName evidence="1">Immunity MXAN-0049 protein domain-containing protein</fullName>
    </recommendedName>
</protein>
<dbReference type="AlphaFoldDB" id="A0A1T4UPV3"/>
<feature type="domain" description="Immunity MXAN-0049 protein" evidence="1">
    <location>
        <begin position="56"/>
        <end position="197"/>
    </location>
</feature>
<evidence type="ECO:0000313" key="2">
    <source>
        <dbReference type="EMBL" id="SKA54656.1"/>
    </source>
</evidence>
<dbReference type="Proteomes" id="UP000191116">
    <property type="component" value="Unassembled WGS sequence"/>
</dbReference>
<accession>A0A1T4UPV3</accession>
<dbReference type="RefSeq" id="WP_080176222.1">
    <property type="nucleotide sequence ID" value="NZ_AP024854.1"/>
</dbReference>
<dbReference type="OrthoDB" id="5880742at2"/>
<name>A0A1T4UPV3_9GAMM</name>
<dbReference type="InterPro" id="IPR012433">
    <property type="entry name" value="Imm11"/>
</dbReference>
<proteinExistence type="predicted"/>
<gene>
    <name evidence="2" type="ORF">CZ814_03520</name>
</gene>
<dbReference type="EMBL" id="FUWP01000028">
    <property type="protein sequence ID" value="SKA54656.1"/>
    <property type="molecule type" value="Genomic_DNA"/>
</dbReference>
<sequence>MTKYNDEYYIAFRPNDDTQVHIKPDKRTALRKYHYKKLENGGDPLFFTNGFSEGEKTSDLLTDLVVDTSGLLINKKLKDELSQYTIDGVQIYPSIYIDNANNDHGNYWYLGLYTELNCLDLTRSKIEIFDFDDNDDDDFLEVKQYYLNEAVLNHINEESRLIFKVANCSKSYLFFHKSIVEFISKENFSGVNFIRVSDFNEGDQF</sequence>
<reference evidence="2 3" key="1">
    <citation type="submission" date="2017-02" db="EMBL/GenBank/DDBJ databases">
        <authorList>
            <person name="Peterson S.W."/>
        </authorList>
    </citation>
    <scope>NUCLEOTIDE SEQUENCE [LARGE SCALE GENOMIC DNA]</scope>
    <source>
        <strain evidence="2 3">CECT 9189</strain>
    </source>
</reference>
<organism evidence="2 3">
    <name type="scientific">Photobacterium toruni</name>
    <dbReference type="NCBI Taxonomy" id="1935446"/>
    <lineage>
        <taxon>Bacteria</taxon>
        <taxon>Pseudomonadati</taxon>
        <taxon>Pseudomonadota</taxon>
        <taxon>Gammaproteobacteria</taxon>
        <taxon>Vibrionales</taxon>
        <taxon>Vibrionaceae</taxon>
        <taxon>Photobacterium</taxon>
    </lineage>
</organism>
<dbReference type="Pfam" id="PF07791">
    <property type="entry name" value="Imm11"/>
    <property type="match status" value="1"/>
</dbReference>
<evidence type="ECO:0000313" key="3">
    <source>
        <dbReference type="Proteomes" id="UP000191116"/>
    </source>
</evidence>
<evidence type="ECO:0000259" key="1">
    <source>
        <dbReference type="Pfam" id="PF07791"/>
    </source>
</evidence>